<evidence type="ECO:0000313" key="3">
    <source>
        <dbReference type="Proteomes" id="UP001174909"/>
    </source>
</evidence>
<sequence>MNMNLSGHGFTRQQLRQGGGRGTGNDHVEDLYGCTELYVYQTPNRKVTGFESLKMFLESEGCEIIFTADTPPELNGYETMRITQRQGEAIPPAVVKRTHSWAHQRNFLHSFFKPMYR</sequence>
<name>A0AA35QV88_GEOBA</name>
<keyword evidence="3" id="KW-1185">Reference proteome</keyword>
<comment type="caution">
    <text evidence="2">The sequence shown here is derived from an EMBL/GenBank/DDBJ whole genome shotgun (WGS) entry which is preliminary data.</text>
</comment>
<dbReference type="EMBL" id="CASHTH010000188">
    <property type="protein sequence ID" value="CAI7993429.1"/>
    <property type="molecule type" value="Genomic_DNA"/>
</dbReference>
<reference evidence="2" key="1">
    <citation type="submission" date="2023-03" db="EMBL/GenBank/DDBJ databases">
        <authorList>
            <person name="Steffen K."/>
            <person name="Cardenas P."/>
        </authorList>
    </citation>
    <scope>NUCLEOTIDE SEQUENCE</scope>
</reference>
<protein>
    <submittedName>
        <fullName evidence="2">Uncharacterized protein</fullName>
    </submittedName>
</protein>
<dbReference type="AlphaFoldDB" id="A0AA35QV88"/>
<proteinExistence type="predicted"/>
<organism evidence="2 3">
    <name type="scientific">Geodia barretti</name>
    <name type="common">Barrett's horny sponge</name>
    <dbReference type="NCBI Taxonomy" id="519541"/>
    <lineage>
        <taxon>Eukaryota</taxon>
        <taxon>Metazoa</taxon>
        <taxon>Porifera</taxon>
        <taxon>Demospongiae</taxon>
        <taxon>Heteroscleromorpha</taxon>
        <taxon>Tetractinellida</taxon>
        <taxon>Astrophorina</taxon>
        <taxon>Geodiidae</taxon>
        <taxon>Geodia</taxon>
    </lineage>
</organism>
<evidence type="ECO:0000256" key="1">
    <source>
        <dbReference type="SAM" id="MobiDB-lite"/>
    </source>
</evidence>
<gene>
    <name evidence="2" type="ORF">GBAR_LOCUS1255</name>
</gene>
<accession>A0AA35QV88</accession>
<dbReference type="Proteomes" id="UP001174909">
    <property type="component" value="Unassembled WGS sequence"/>
</dbReference>
<evidence type="ECO:0000313" key="2">
    <source>
        <dbReference type="EMBL" id="CAI7993429.1"/>
    </source>
</evidence>
<feature type="region of interest" description="Disordered" evidence="1">
    <location>
        <begin position="1"/>
        <end position="24"/>
    </location>
</feature>